<dbReference type="Gene3D" id="3.40.718.10">
    <property type="entry name" value="Isopropylmalate Dehydrogenase"/>
    <property type="match status" value="1"/>
</dbReference>
<dbReference type="AlphaFoldDB" id="A0A8A7KJA3"/>
<protein>
    <recommendedName>
        <fullName evidence="8 10">Phosphate acyltransferase</fullName>
        <ecNumber evidence="8 10">2.3.1.274</ecNumber>
    </recommendedName>
    <alternativeName>
        <fullName evidence="10">Acyl-ACP phosphotransacylase</fullName>
    </alternativeName>
    <alternativeName>
        <fullName evidence="10">Acyl-[acyl-carrier-protein]--phosphate acyltransferase</fullName>
    </alternativeName>
    <alternativeName>
        <fullName evidence="10">Phosphate-acyl-ACP acyltransferase</fullName>
    </alternativeName>
</protein>
<dbReference type="InterPro" id="IPR003664">
    <property type="entry name" value="FA_synthesis"/>
</dbReference>
<evidence type="ECO:0000256" key="7">
    <source>
        <dbReference type="ARBA" id="ARBA00023264"/>
    </source>
</evidence>
<keyword evidence="12" id="KW-1185">Reference proteome</keyword>
<comment type="subcellular location">
    <subcellularLocation>
        <location evidence="10">Cytoplasm</location>
    </subcellularLocation>
    <text evidence="10">Associated with the membrane possibly through PlsY.</text>
</comment>
<dbReference type="PIRSF" id="PIRSF002465">
    <property type="entry name" value="Phsphlp_syn_PlsX"/>
    <property type="match status" value="1"/>
</dbReference>
<comment type="pathway">
    <text evidence="10">Lipid metabolism; phospholipid metabolism.</text>
</comment>
<keyword evidence="6 10" id="KW-0594">Phospholipid biosynthesis</keyword>
<reference evidence="11" key="1">
    <citation type="submission" date="2019-12" db="EMBL/GenBank/DDBJ databases">
        <authorList>
            <person name="zhang j."/>
            <person name="sun C.M."/>
        </authorList>
    </citation>
    <scope>NUCLEOTIDE SEQUENCE</scope>
    <source>
        <strain evidence="11">NS-1</strain>
    </source>
</reference>
<evidence type="ECO:0000256" key="1">
    <source>
        <dbReference type="ARBA" id="ARBA00001232"/>
    </source>
</evidence>
<comment type="subunit">
    <text evidence="9 10">Homodimer. Probably interacts with PlsY.</text>
</comment>
<evidence type="ECO:0000313" key="11">
    <source>
        <dbReference type="EMBL" id="QTL98214.1"/>
    </source>
</evidence>
<dbReference type="Proteomes" id="UP000665020">
    <property type="component" value="Chromosome"/>
</dbReference>
<keyword evidence="4 10" id="KW-0808">Transferase</keyword>
<evidence type="ECO:0000256" key="2">
    <source>
        <dbReference type="ARBA" id="ARBA00022490"/>
    </source>
</evidence>
<comment type="catalytic activity">
    <reaction evidence="1 10">
        <text>a fatty acyl-[ACP] + phosphate = an acyl phosphate + holo-[ACP]</text>
        <dbReference type="Rhea" id="RHEA:42292"/>
        <dbReference type="Rhea" id="RHEA-COMP:9685"/>
        <dbReference type="Rhea" id="RHEA-COMP:14125"/>
        <dbReference type="ChEBI" id="CHEBI:43474"/>
        <dbReference type="ChEBI" id="CHEBI:59918"/>
        <dbReference type="ChEBI" id="CHEBI:64479"/>
        <dbReference type="ChEBI" id="CHEBI:138651"/>
        <dbReference type="EC" id="2.3.1.274"/>
    </reaction>
</comment>
<proteinExistence type="inferred from homology"/>
<dbReference type="SUPFAM" id="SSF53659">
    <property type="entry name" value="Isocitrate/Isopropylmalate dehydrogenase-like"/>
    <property type="match status" value="1"/>
</dbReference>
<comment type="similarity">
    <text evidence="10">Belongs to the PlsX family.</text>
</comment>
<keyword evidence="7 10" id="KW-1208">Phospholipid metabolism</keyword>
<accession>A0A8A7KJA3</accession>
<evidence type="ECO:0000313" key="12">
    <source>
        <dbReference type="Proteomes" id="UP000665020"/>
    </source>
</evidence>
<keyword evidence="3 10" id="KW-0444">Lipid biosynthesis</keyword>
<dbReference type="InterPro" id="IPR012281">
    <property type="entry name" value="Phospholipid_synth_PlsX-like"/>
</dbReference>
<gene>
    <name evidence="10 11" type="primary">plsX</name>
    <name evidence="11" type="ORF">GM661_09590</name>
</gene>
<evidence type="ECO:0000256" key="4">
    <source>
        <dbReference type="ARBA" id="ARBA00022679"/>
    </source>
</evidence>
<dbReference type="PANTHER" id="PTHR30100:SF1">
    <property type="entry name" value="PHOSPHATE ACYLTRANSFERASE"/>
    <property type="match status" value="1"/>
</dbReference>
<dbReference type="RefSeq" id="WP_230866669.1">
    <property type="nucleotide sequence ID" value="NZ_CP046640.1"/>
</dbReference>
<dbReference type="PANTHER" id="PTHR30100">
    <property type="entry name" value="FATTY ACID/PHOSPHOLIPID SYNTHESIS PROTEIN PLSX"/>
    <property type="match status" value="1"/>
</dbReference>
<dbReference type="NCBIfam" id="TIGR00182">
    <property type="entry name" value="plsX"/>
    <property type="match status" value="1"/>
</dbReference>
<organism evidence="11 12">
    <name type="scientific">Iocasia fonsfrigidae</name>
    <dbReference type="NCBI Taxonomy" id="2682810"/>
    <lineage>
        <taxon>Bacteria</taxon>
        <taxon>Bacillati</taxon>
        <taxon>Bacillota</taxon>
        <taxon>Clostridia</taxon>
        <taxon>Halanaerobiales</taxon>
        <taxon>Halanaerobiaceae</taxon>
        <taxon>Iocasia</taxon>
    </lineage>
</organism>
<evidence type="ECO:0000256" key="10">
    <source>
        <dbReference type="HAMAP-Rule" id="MF_00019"/>
    </source>
</evidence>
<dbReference type="GO" id="GO:0005737">
    <property type="term" value="C:cytoplasm"/>
    <property type="evidence" value="ECO:0007669"/>
    <property type="project" value="UniProtKB-SubCell"/>
</dbReference>
<dbReference type="EC" id="2.3.1.274" evidence="8 10"/>
<dbReference type="GO" id="GO:0043811">
    <property type="term" value="F:phosphate:acyl-[acyl carrier protein] acyltransferase activity"/>
    <property type="evidence" value="ECO:0007669"/>
    <property type="project" value="UniProtKB-UniRule"/>
</dbReference>
<evidence type="ECO:0000256" key="9">
    <source>
        <dbReference type="ARBA" id="ARBA00046608"/>
    </source>
</evidence>
<keyword evidence="11" id="KW-0012">Acyltransferase</keyword>
<evidence type="ECO:0000256" key="8">
    <source>
        <dbReference type="ARBA" id="ARBA00024069"/>
    </source>
</evidence>
<keyword evidence="2 10" id="KW-0963">Cytoplasm</keyword>
<dbReference type="GO" id="GO:0006633">
    <property type="term" value="P:fatty acid biosynthetic process"/>
    <property type="evidence" value="ECO:0007669"/>
    <property type="project" value="UniProtKB-UniRule"/>
</dbReference>
<dbReference type="Pfam" id="PF02504">
    <property type="entry name" value="FA_synthesis"/>
    <property type="match status" value="1"/>
</dbReference>
<name>A0A8A7KJA3_9FIRM</name>
<evidence type="ECO:0000256" key="6">
    <source>
        <dbReference type="ARBA" id="ARBA00023209"/>
    </source>
</evidence>
<dbReference type="KEGG" id="ifn:GM661_09590"/>
<keyword evidence="5 10" id="KW-0443">Lipid metabolism</keyword>
<dbReference type="EMBL" id="CP046640">
    <property type="protein sequence ID" value="QTL98214.1"/>
    <property type="molecule type" value="Genomic_DNA"/>
</dbReference>
<evidence type="ECO:0000256" key="5">
    <source>
        <dbReference type="ARBA" id="ARBA00023098"/>
    </source>
</evidence>
<dbReference type="HAMAP" id="MF_00019">
    <property type="entry name" value="PlsX"/>
    <property type="match status" value="1"/>
</dbReference>
<comment type="function">
    <text evidence="10">Catalyzes the reversible formation of acyl-phosphate (acyl-PO(4)) from acyl-[acyl-carrier-protein] (acyl-ACP). This enzyme utilizes acyl-ACP as fatty acyl donor, but not acyl-CoA.</text>
</comment>
<evidence type="ECO:0000256" key="3">
    <source>
        <dbReference type="ARBA" id="ARBA00022516"/>
    </source>
</evidence>
<sequence>MRIVIDAMGGDHAPQKIVEGAVLASRKYSDIELILTGRKEILNKILENNHSPKNITVINTSEKIDMNESPARAIKKKKDSSIVKGLDLLHKKEADAFVSAGNTGAVMAGSLFKLGRIKGIKRPSILVSFPSKKGETILMDNGANVDCKPINLYQFAIMGQIYAKYVLGIDNPKTGLLSIGEEKAKGNQLVKESYDLIINAQEISDFVGNVEGRDIYNGSCDLVICDGFVGNVVLKTTEGVASLMFSLLKDAFTTNLRAKLGALLLKPYLAKLINKTDYRQYGGAPLLGVNGVVIISHGSSDEIAIMNAVKVARETVIQNIVSKIENKVNEDGEK</sequence>
<dbReference type="GO" id="GO:0008654">
    <property type="term" value="P:phospholipid biosynthetic process"/>
    <property type="evidence" value="ECO:0007669"/>
    <property type="project" value="UniProtKB-KW"/>
</dbReference>
<dbReference type="UniPathway" id="UPA00085"/>